<accession>A0A0H5QFY3</accession>
<protein>
    <submittedName>
        <fullName evidence="2">Uncharacterized protein</fullName>
    </submittedName>
</protein>
<name>A0A0H5QFY3_9EUKA</name>
<feature type="compositionally biased region" description="Polar residues" evidence="1">
    <location>
        <begin position="86"/>
        <end position="99"/>
    </location>
</feature>
<proteinExistence type="predicted"/>
<reference evidence="2" key="1">
    <citation type="submission" date="2015-04" db="EMBL/GenBank/DDBJ databases">
        <title>The genome sequence of the plant pathogenic Rhizarian Plasmodiophora brassicae reveals insights in its biotrophic life cycle and the origin of chitin synthesis.</title>
        <authorList>
            <person name="Schwelm A."/>
            <person name="Fogelqvist J."/>
            <person name="Knaust A."/>
            <person name="Julke S."/>
            <person name="Lilja T."/>
            <person name="Dhandapani V."/>
            <person name="Bonilla-Rosso G."/>
            <person name="Karlsson M."/>
            <person name="Shevchenko A."/>
            <person name="Choi S.R."/>
            <person name="Kim H.G."/>
            <person name="Park J.Y."/>
            <person name="Lim Y.P."/>
            <person name="Ludwig-Muller J."/>
            <person name="Dixelius C."/>
        </authorList>
    </citation>
    <scope>NUCLEOTIDE SEQUENCE</scope>
    <source>
        <tissue evidence="2">Potato root galls</tissue>
    </source>
</reference>
<evidence type="ECO:0000256" key="1">
    <source>
        <dbReference type="SAM" id="MobiDB-lite"/>
    </source>
</evidence>
<dbReference type="AlphaFoldDB" id="A0A0H5QFY3"/>
<evidence type="ECO:0000313" key="2">
    <source>
        <dbReference type="EMBL" id="CRZ00850.1"/>
    </source>
</evidence>
<feature type="region of interest" description="Disordered" evidence="1">
    <location>
        <begin position="84"/>
        <end position="114"/>
    </location>
</feature>
<dbReference type="EMBL" id="HACM01000408">
    <property type="protein sequence ID" value="CRZ00850.1"/>
    <property type="molecule type" value="Transcribed_RNA"/>
</dbReference>
<organism evidence="2">
    <name type="scientific">Spongospora subterranea</name>
    <dbReference type="NCBI Taxonomy" id="70186"/>
    <lineage>
        <taxon>Eukaryota</taxon>
        <taxon>Sar</taxon>
        <taxon>Rhizaria</taxon>
        <taxon>Endomyxa</taxon>
        <taxon>Phytomyxea</taxon>
        <taxon>Plasmodiophorida</taxon>
        <taxon>Plasmodiophoridae</taxon>
        <taxon>Spongospora</taxon>
    </lineage>
</organism>
<sequence>MEVVVGSPYTRLGQVIVLIHDLVAKLPRSRSSPIIDSLFNIEVAGGNSPSLILLAQRQRLTLSNRPAARTAAILAAKISLRKRGQLASSTNMNNVQGISGNHYGESPTSRQGSP</sequence>